<dbReference type="InterPro" id="IPR013762">
    <property type="entry name" value="Integrase-like_cat_sf"/>
</dbReference>
<evidence type="ECO:0000256" key="2">
    <source>
        <dbReference type="ARBA" id="ARBA00022908"/>
    </source>
</evidence>
<keyword evidence="4" id="KW-0233">DNA recombination</keyword>
<feature type="domain" description="Core-binding (CB)" evidence="7">
    <location>
        <begin position="104"/>
        <end position="188"/>
    </location>
</feature>
<protein>
    <submittedName>
        <fullName evidence="8">Site-specific recombinase XerD</fullName>
    </submittedName>
</protein>
<evidence type="ECO:0000313" key="8">
    <source>
        <dbReference type="EMBL" id="SEA86536.1"/>
    </source>
</evidence>
<evidence type="ECO:0000259" key="7">
    <source>
        <dbReference type="PROSITE" id="PS51900"/>
    </source>
</evidence>
<dbReference type="GO" id="GO:0003677">
    <property type="term" value="F:DNA binding"/>
    <property type="evidence" value="ECO:0007669"/>
    <property type="project" value="UniProtKB-UniRule"/>
</dbReference>
<dbReference type="PROSITE" id="PS51900">
    <property type="entry name" value="CB"/>
    <property type="match status" value="1"/>
</dbReference>
<sequence>MKANIEVICYKYKPLKDGTLPLMLRVTKDRKRKYVSLGLSLHEKFWDFEKGKPKRNCPNKEQIERLIAAKTAEYNDLIVEMTSQQREYTVETLVSHFHNQVRCATVVELYDKLIDDMKRGGKLGNAGVYKYSRTSLLKFTGQRLQIPFSDIDAVWLRRYENWLRTSGCGDTTISQLFRTLRSVFNKAVELQLVKRDYYPFDAYKVSKFDTRTKKRAITKEDVRKVIALDLSQGYPSERLARDIFVFSYFGAGINFADIALLKYGNVRDGRVQYVRKKTGKPINFLLTEEMRNIIAKYQQQGQTDEDYIFPILDRRVHRTEQQRYDRTHKVLTNTNRWLRKIGQRVGIEHLTTYVARHTFATVLKRSGVSVALISESLGHSDLSTTQIYLDSFENSQIDAAMQHLL</sequence>
<dbReference type="Pfam" id="PF13102">
    <property type="entry name" value="Phage_int_SAM_5"/>
    <property type="match status" value="1"/>
</dbReference>
<gene>
    <name evidence="8" type="ORF">SAMN05444145_1081</name>
</gene>
<dbReference type="InterPro" id="IPR025269">
    <property type="entry name" value="SAM-like_dom"/>
</dbReference>
<dbReference type="InterPro" id="IPR050090">
    <property type="entry name" value="Tyrosine_recombinase_XerCD"/>
</dbReference>
<dbReference type="Pfam" id="PF00589">
    <property type="entry name" value="Phage_integrase"/>
    <property type="match status" value="1"/>
</dbReference>
<dbReference type="PANTHER" id="PTHR30349">
    <property type="entry name" value="PHAGE INTEGRASE-RELATED"/>
    <property type="match status" value="1"/>
</dbReference>
<dbReference type="OrthoDB" id="1094492at2"/>
<evidence type="ECO:0000256" key="5">
    <source>
        <dbReference type="PROSITE-ProRule" id="PRU01248"/>
    </source>
</evidence>
<evidence type="ECO:0000256" key="3">
    <source>
        <dbReference type="ARBA" id="ARBA00023125"/>
    </source>
</evidence>
<dbReference type="InterPro" id="IPR010998">
    <property type="entry name" value="Integrase_recombinase_N"/>
</dbReference>
<name>A0A1H4ENL7_9BACT</name>
<comment type="similarity">
    <text evidence="1">Belongs to the 'phage' integrase family.</text>
</comment>
<dbReference type="SUPFAM" id="SSF56349">
    <property type="entry name" value="DNA breaking-rejoining enzymes"/>
    <property type="match status" value="1"/>
</dbReference>
<evidence type="ECO:0000256" key="1">
    <source>
        <dbReference type="ARBA" id="ARBA00008857"/>
    </source>
</evidence>
<dbReference type="AlphaFoldDB" id="A0A1H4ENL7"/>
<evidence type="ECO:0000256" key="4">
    <source>
        <dbReference type="ARBA" id="ARBA00023172"/>
    </source>
</evidence>
<dbReference type="InterPro" id="IPR035386">
    <property type="entry name" value="Arm-DNA-bind_5"/>
</dbReference>
<dbReference type="GO" id="GO:0006310">
    <property type="term" value="P:DNA recombination"/>
    <property type="evidence" value="ECO:0007669"/>
    <property type="project" value="UniProtKB-KW"/>
</dbReference>
<dbReference type="Pfam" id="PF17293">
    <property type="entry name" value="Arm-DNA-bind_5"/>
    <property type="match status" value="1"/>
</dbReference>
<dbReference type="RefSeq" id="WP_010264658.1">
    <property type="nucleotide sequence ID" value="NZ_CAEG01000015.1"/>
</dbReference>
<dbReference type="CDD" id="cd01185">
    <property type="entry name" value="INTN1_C_like"/>
    <property type="match status" value="1"/>
</dbReference>
<feature type="domain" description="Tyr recombinase" evidence="6">
    <location>
        <begin position="212"/>
        <end position="401"/>
    </location>
</feature>
<dbReference type="Gene3D" id="1.10.150.130">
    <property type="match status" value="1"/>
</dbReference>
<dbReference type="InterPro" id="IPR002104">
    <property type="entry name" value="Integrase_catalytic"/>
</dbReference>
<dbReference type="GO" id="GO:0015074">
    <property type="term" value="P:DNA integration"/>
    <property type="evidence" value="ECO:0007669"/>
    <property type="project" value="UniProtKB-KW"/>
</dbReference>
<dbReference type="STRING" id="1033731.SAMN05444145_1081"/>
<keyword evidence="2" id="KW-0229">DNA integration</keyword>
<keyword evidence="9" id="KW-1185">Reference proteome</keyword>
<evidence type="ECO:0000313" key="9">
    <source>
        <dbReference type="Proteomes" id="UP000183253"/>
    </source>
</evidence>
<organism evidence="8 9">
    <name type="scientific">Alistipes timonensis JC136</name>
    <dbReference type="NCBI Taxonomy" id="1033731"/>
    <lineage>
        <taxon>Bacteria</taxon>
        <taxon>Pseudomonadati</taxon>
        <taxon>Bacteroidota</taxon>
        <taxon>Bacteroidia</taxon>
        <taxon>Bacteroidales</taxon>
        <taxon>Rikenellaceae</taxon>
        <taxon>Alistipes</taxon>
    </lineage>
</organism>
<dbReference type="InterPro" id="IPR044068">
    <property type="entry name" value="CB"/>
</dbReference>
<keyword evidence="3 5" id="KW-0238">DNA-binding</keyword>
<dbReference type="Gene3D" id="1.10.443.10">
    <property type="entry name" value="Intergrase catalytic core"/>
    <property type="match status" value="1"/>
</dbReference>
<dbReference type="EMBL" id="FNRI01000008">
    <property type="protein sequence ID" value="SEA86536.1"/>
    <property type="molecule type" value="Genomic_DNA"/>
</dbReference>
<dbReference type="PROSITE" id="PS51898">
    <property type="entry name" value="TYR_RECOMBINASE"/>
    <property type="match status" value="1"/>
</dbReference>
<accession>A0A1H4ENL7</accession>
<dbReference type="InterPro" id="IPR011010">
    <property type="entry name" value="DNA_brk_join_enz"/>
</dbReference>
<evidence type="ECO:0000259" key="6">
    <source>
        <dbReference type="PROSITE" id="PS51898"/>
    </source>
</evidence>
<dbReference type="PANTHER" id="PTHR30349:SF64">
    <property type="entry name" value="PROPHAGE INTEGRASE INTD-RELATED"/>
    <property type="match status" value="1"/>
</dbReference>
<dbReference type="Proteomes" id="UP000183253">
    <property type="component" value="Unassembled WGS sequence"/>
</dbReference>
<proteinExistence type="inferred from homology"/>
<reference evidence="8 9" key="1">
    <citation type="submission" date="2016-10" db="EMBL/GenBank/DDBJ databases">
        <authorList>
            <person name="de Groot N.N."/>
        </authorList>
    </citation>
    <scope>NUCLEOTIDE SEQUENCE [LARGE SCALE GENOMIC DNA]</scope>
    <source>
        <strain evidence="8 9">DSM 25383</strain>
    </source>
</reference>